<proteinExistence type="predicted"/>
<keyword evidence="2" id="KW-1185">Reference proteome</keyword>
<accession>A0AAF0TPM8</accession>
<sequence length="291" mass="32420">MAMIVINGLVMWPEVQRILDSCCSWCTAVPPTYGRLDPPCLLYIAHARILDAAALVCLKQLVLLYLVPSITRNLTTDWFFILLHPEKAMGGSPSWLSGLSHLTVFYVGAALQRMKFCAVCKLRIPTVFVNVNNSYVVQPLENALPHLGSSKLCCFWRIRHIPWDVICSLCLMDPRARLWGSAQCFFIREVGGSNPPGSLISTLYFISPLHCILCQIYISEVKLSDTGNYFAVSLLGAESIDDKTKEGHVLATCVVSASSQAHIYKEGMSSRERMLLSLDYTSCTYKIVMIS</sequence>
<evidence type="ECO:0000313" key="2">
    <source>
        <dbReference type="Proteomes" id="UP001234989"/>
    </source>
</evidence>
<dbReference type="EMBL" id="CP133615">
    <property type="protein sequence ID" value="WMV27606.1"/>
    <property type="molecule type" value="Genomic_DNA"/>
</dbReference>
<evidence type="ECO:0000313" key="1">
    <source>
        <dbReference type="EMBL" id="WMV27606.1"/>
    </source>
</evidence>
<dbReference type="AlphaFoldDB" id="A0AAF0TPM8"/>
<gene>
    <name evidence="1" type="ORF">MTR67_020991</name>
</gene>
<reference evidence="1" key="1">
    <citation type="submission" date="2023-08" db="EMBL/GenBank/DDBJ databases">
        <title>A de novo genome assembly of Solanum verrucosum Schlechtendal, a Mexican diploid species geographically isolated from the other diploid A-genome species in potato relatives.</title>
        <authorList>
            <person name="Hosaka K."/>
        </authorList>
    </citation>
    <scope>NUCLEOTIDE SEQUENCE</scope>
    <source>
        <tissue evidence="1">Young leaves</tissue>
    </source>
</reference>
<protein>
    <submittedName>
        <fullName evidence="1">Uncharacterized protein</fullName>
    </submittedName>
</protein>
<dbReference type="Proteomes" id="UP001234989">
    <property type="component" value="Chromosome 4"/>
</dbReference>
<name>A0AAF0TPM8_SOLVR</name>
<organism evidence="1 2">
    <name type="scientific">Solanum verrucosum</name>
    <dbReference type="NCBI Taxonomy" id="315347"/>
    <lineage>
        <taxon>Eukaryota</taxon>
        <taxon>Viridiplantae</taxon>
        <taxon>Streptophyta</taxon>
        <taxon>Embryophyta</taxon>
        <taxon>Tracheophyta</taxon>
        <taxon>Spermatophyta</taxon>
        <taxon>Magnoliopsida</taxon>
        <taxon>eudicotyledons</taxon>
        <taxon>Gunneridae</taxon>
        <taxon>Pentapetalae</taxon>
        <taxon>asterids</taxon>
        <taxon>lamiids</taxon>
        <taxon>Solanales</taxon>
        <taxon>Solanaceae</taxon>
        <taxon>Solanoideae</taxon>
        <taxon>Solaneae</taxon>
        <taxon>Solanum</taxon>
    </lineage>
</organism>